<proteinExistence type="predicted"/>
<dbReference type="PANTHER" id="PTHR23131:SF0">
    <property type="entry name" value="ENDORIBONUCLEASE LACTB2"/>
    <property type="match status" value="1"/>
</dbReference>
<protein>
    <submittedName>
        <fullName evidence="2">MBL fold hydrolase</fullName>
    </submittedName>
</protein>
<gene>
    <name evidence="2" type="ORF">DSLASN_38980</name>
</gene>
<dbReference type="PANTHER" id="PTHR23131">
    <property type="entry name" value="ENDORIBONUCLEASE LACTB2"/>
    <property type="match status" value="1"/>
</dbReference>
<keyword evidence="2" id="KW-0378">Hydrolase</keyword>
<evidence type="ECO:0000259" key="1">
    <source>
        <dbReference type="SMART" id="SM00849"/>
    </source>
</evidence>
<organism evidence="2 3">
    <name type="scientific">Desulfoluna limicola</name>
    <dbReference type="NCBI Taxonomy" id="2810562"/>
    <lineage>
        <taxon>Bacteria</taxon>
        <taxon>Pseudomonadati</taxon>
        <taxon>Thermodesulfobacteriota</taxon>
        <taxon>Desulfobacteria</taxon>
        <taxon>Desulfobacterales</taxon>
        <taxon>Desulfolunaceae</taxon>
        <taxon>Desulfoluna</taxon>
    </lineage>
</organism>
<name>A0ABM7PLK6_9BACT</name>
<dbReference type="GO" id="GO:0016787">
    <property type="term" value="F:hydrolase activity"/>
    <property type="evidence" value="ECO:0007669"/>
    <property type="project" value="UniProtKB-KW"/>
</dbReference>
<dbReference type="SMART" id="SM00849">
    <property type="entry name" value="Lactamase_B"/>
    <property type="match status" value="1"/>
</dbReference>
<sequence>MGRIETLQHDTVRGARVGRFNLGLTTTTLVWRIGTTLVDTGPPNQWKAVKSFMDEEAVKQVVVTHHHEDHSGNASRVIRERALPLFATQKAATHLIRGHSLKPYQRVVWGRSATCAPTVLDGPLDAGDGYTLTPVPCPGHSEDHTCFLEEQEGWLFSGDLYIADAPVYFRADENLPETLATLEHIQELDFHTLFCAHRGVVTDGKEALKRKHAYLTRLRKEAQTLSTQGLSINTITRRLLGVDDATSYATGFHFCKANLIRACLNG</sequence>
<keyword evidence="3" id="KW-1185">Reference proteome</keyword>
<accession>A0ABM7PLK6</accession>
<dbReference type="InterPro" id="IPR001279">
    <property type="entry name" value="Metallo-B-lactamas"/>
</dbReference>
<dbReference type="Gene3D" id="3.60.15.10">
    <property type="entry name" value="Ribonuclease Z/Hydroxyacylglutathione hydrolase-like"/>
    <property type="match status" value="1"/>
</dbReference>
<evidence type="ECO:0000313" key="2">
    <source>
        <dbReference type="EMBL" id="BCS98266.1"/>
    </source>
</evidence>
<dbReference type="Proteomes" id="UP001320148">
    <property type="component" value="Chromosome"/>
</dbReference>
<dbReference type="SUPFAM" id="SSF56281">
    <property type="entry name" value="Metallo-hydrolase/oxidoreductase"/>
    <property type="match status" value="1"/>
</dbReference>
<dbReference type="EMBL" id="AP024488">
    <property type="protein sequence ID" value="BCS98266.1"/>
    <property type="molecule type" value="Genomic_DNA"/>
</dbReference>
<dbReference type="RefSeq" id="WP_236889672.1">
    <property type="nucleotide sequence ID" value="NZ_AP024488.1"/>
</dbReference>
<reference evidence="2 3" key="1">
    <citation type="submission" date="2021-02" db="EMBL/GenBank/DDBJ databases">
        <title>Complete genome of Desulfoluna sp. strain ASN36.</title>
        <authorList>
            <person name="Takahashi A."/>
            <person name="Kojima H."/>
            <person name="Fukui M."/>
        </authorList>
    </citation>
    <scope>NUCLEOTIDE SEQUENCE [LARGE SCALE GENOMIC DNA]</scope>
    <source>
        <strain evidence="2 3">ASN36</strain>
    </source>
</reference>
<feature type="domain" description="Metallo-beta-lactamase" evidence="1">
    <location>
        <begin position="27"/>
        <end position="197"/>
    </location>
</feature>
<dbReference type="InterPro" id="IPR050662">
    <property type="entry name" value="Sec-metab_biosynth-thioest"/>
</dbReference>
<evidence type="ECO:0000313" key="3">
    <source>
        <dbReference type="Proteomes" id="UP001320148"/>
    </source>
</evidence>
<dbReference type="InterPro" id="IPR036866">
    <property type="entry name" value="RibonucZ/Hydroxyglut_hydro"/>
</dbReference>
<dbReference type="Pfam" id="PF00753">
    <property type="entry name" value="Lactamase_B"/>
    <property type="match status" value="1"/>
</dbReference>